<feature type="signal peptide" evidence="1">
    <location>
        <begin position="1"/>
        <end position="29"/>
    </location>
</feature>
<accession>A0ABS1BPA6</accession>
<feature type="chain" id="PRO_5045401629" description="Lipoprotein" evidence="1">
    <location>
        <begin position="30"/>
        <end position="218"/>
    </location>
</feature>
<protein>
    <recommendedName>
        <fullName evidence="4">Lipoprotein</fullName>
    </recommendedName>
</protein>
<reference evidence="2 3" key="1">
    <citation type="journal article" date="2021" name="Pathogens">
        <title>Isolation and Characterization of Kingella bonacorsii sp. nov., A Novel Kingella Species Detected in a Stable Periodontitis Subject.</title>
        <authorList>
            <person name="Antezack A."/>
            <person name="Boxberger M."/>
            <person name="Rolland C."/>
            <person name="Monnet-Corti V."/>
            <person name="La Scola B."/>
        </authorList>
    </citation>
    <scope>NUCLEOTIDE SEQUENCE [LARGE SCALE GENOMIC DNA]</scope>
    <source>
        <strain evidence="2 3">Marseille-Q4569</strain>
    </source>
</reference>
<name>A0ABS1BPA6_9NEIS</name>
<evidence type="ECO:0000256" key="1">
    <source>
        <dbReference type="SAM" id="SignalP"/>
    </source>
</evidence>
<sequence>MRQPEMMLNLVNKGNFMKLLYLSSLVLLAACTSNAPVHQKSSAGYDSQSQARIRLYGQNGKPSYAYTNIDCDSNRKGTKIGVGGSLGDAFGSLVGASSSQSIGIPETEISKNVGKMNGLASRAFFREFAIPAGKPVNAQTFYIGLTNTLHTETHTIIQHEGSCSSNMASFVPQAGHDYEIVGSKGRSCGVNVFEVGAQGELTPVAVEPAVRCQRKPRG</sequence>
<dbReference type="PROSITE" id="PS51257">
    <property type="entry name" value="PROKAR_LIPOPROTEIN"/>
    <property type="match status" value="1"/>
</dbReference>
<gene>
    <name evidence="2" type="ORF">JDW22_00695</name>
</gene>
<comment type="caution">
    <text evidence="2">The sequence shown here is derived from an EMBL/GenBank/DDBJ whole genome shotgun (WGS) entry which is preliminary data.</text>
</comment>
<evidence type="ECO:0000313" key="2">
    <source>
        <dbReference type="EMBL" id="MBK0395134.1"/>
    </source>
</evidence>
<evidence type="ECO:0000313" key="3">
    <source>
        <dbReference type="Proteomes" id="UP000614058"/>
    </source>
</evidence>
<keyword evidence="3" id="KW-1185">Reference proteome</keyword>
<keyword evidence="1" id="KW-0732">Signal</keyword>
<proteinExistence type="predicted"/>
<dbReference type="EMBL" id="JAEHNZ010000001">
    <property type="protein sequence ID" value="MBK0395134.1"/>
    <property type="molecule type" value="Genomic_DNA"/>
</dbReference>
<evidence type="ECO:0008006" key="4">
    <source>
        <dbReference type="Google" id="ProtNLM"/>
    </source>
</evidence>
<organism evidence="2 3">
    <name type="scientific">Kingella bonacorsii</name>
    <dbReference type="NCBI Taxonomy" id="2796361"/>
    <lineage>
        <taxon>Bacteria</taxon>
        <taxon>Pseudomonadati</taxon>
        <taxon>Pseudomonadota</taxon>
        <taxon>Betaproteobacteria</taxon>
        <taxon>Neisseriales</taxon>
        <taxon>Neisseriaceae</taxon>
        <taxon>Kingella</taxon>
    </lineage>
</organism>
<dbReference type="Proteomes" id="UP000614058">
    <property type="component" value="Unassembled WGS sequence"/>
</dbReference>